<proteinExistence type="predicted"/>
<dbReference type="EMBL" id="CAJOBA010006817">
    <property type="protein sequence ID" value="CAF3784010.1"/>
    <property type="molecule type" value="Genomic_DNA"/>
</dbReference>
<dbReference type="Proteomes" id="UP000682733">
    <property type="component" value="Unassembled WGS sequence"/>
</dbReference>
<protein>
    <submittedName>
        <fullName evidence="3">Uncharacterized protein</fullName>
    </submittedName>
</protein>
<dbReference type="AlphaFoldDB" id="A0A8S2IYH7"/>
<feature type="transmembrane region" description="Helical" evidence="1">
    <location>
        <begin position="316"/>
        <end position="334"/>
    </location>
</feature>
<feature type="transmembrane region" description="Helical" evidence="1">
    <location>
        <begin position="660"/>
        <end position="689"/>
    </location>
</feature>
<dbReference type="EMBL" id="CAJNOK010006808">
    <property type="protein sequence ID" value="CAF1014937.1"/>
    <property type="molecule type" value="Genomic_DNA"/>
</dbReference>
<comment type="caution">
    <text evidence="3">The sequence shown here is derived from an EMBL/GenBank/DDBJ whole genome shotgun (WGS) entry which is preliminary data.</text>
</comment>
<accession>A0A8S2IYH7</accession>
<keyword evidence="1" id="KW-0812">Transmembrane</keyword>
<name>A0A8S2IYH7_9BILA</name>
<keyword evidence="1" id="KW-1133">Transmembrane helix</keyword>
<gene>
    <name evidence="2" type="ORF">OVA965_LOCUS15233</name>
    <name evidence="3" type="ORF">TMI583_LOCUS15239</name>
</gene>
<organism evidence="3 4">
    <name type="scientific">Didymodactylos carnosus</name>
    <dbReference type="NCBI Taxonomy" id="1234261"/>
    <lineage>
        <taxon>Eukaryota</taxon>
        <taxon>Metazoa</taxon>
        <taxon>Spiralia</taxon>
        <taxon>Gnathifera</taxon>
        <taxon>Rotifera</taxon>
        <taxon>Eurotatoria</taxon>
        <taxon>Bdelloidea</taxon>
        <taxon>Philodinida</taxon>
        <taxon>Philodinidae</taxon>
        <taxon>Didymodactylos</taxon>
    </lineage>
</organism>
<evidence type="ECO:0000256" key="1">
    <source>
        <dbReference type="SAM" id="Phobius"/>
    </source>
</evidence>
<evidence type="ECO:0000313" key="2">
    <source>
        <dbReference type="EMBL" id="CAF1014937.1"/>
    </source>
</evidence>
<feature type="transmembrane region" description="Helical" evidence="1">
    <location>
        <begin position="248"/>
        <end position="277"/>
    </location>
</feature>
<sequence length="706" mass="79375">MLKILCALVSQTIDDQLIELQTTTLFSESVQPEKIFLSNVEAIREQFVNATSNSFSAALNTTRIVLQGNQIVNRLKTNFQLATVQFSGDINLLSYPTEYELVSGNCSCLQSPYCKATIGIYNTSAHITSCNNLFTPPCVRVIGGEIEFDVPGISIGCLVLDAVLQSDLSCFYNESCLSELNSRLTDSPSPFNATPLKVGSSVASLPTIGDLITNLMVEEWYLNSSYLSYFDQCNPQTCTYTHVKQFDIVYVITTTIAFIGGIATILMLITLPVVTYIQQWISARRSPAHVTRLNLFKDPEKETAHDVRNQLISTRVFICALIILLVILIFYTLLTSVTHITTIQQPTLDDYALLQIKYSQTLACPCTKLAIEYQSFISFNPTFHQICQSDFITPNWIQYLGHSSVSQIANNDIRSVGAPFFRTLSSFCDLSLESIENELSVFNSTKYVTKNVYQQDLFQSQTKQIVALFIQRTINSFLQTLSVVRGASTSNQLFSGLLTNWRRATTDNIILIPQFYYNDTANSSIYCSCKIDPTTCGQLAGVYDISELISPTNLLINIPNFRVGCYMVEAIFSSTFECFYNQTCFNSWNNLIYSESSNPFKASPMIWSQNTSRYLPTTKVQTIIEQLMIEQWNDETSFESYFNECNPDKCVYTYNKQADVIYTITTIIGLIGGITTVLKILISPLVAFIRRKKRPVNLTPTETDVD</sequence>
<reference evidence="3" key="1">
    <citation type="submission" date="2021-02" db="EMBL/GenBank/DDBJ databases">
        <authorList>
            <person name="Nowell W R."/>
        </authorList>
    </citation>
    <scope>NUCLEOTIDE SEQUENCE</scope>
</reference>
<dbReference type="Proteomes" id="UP000677228">
    <property type="component" value="Unassembled WGS sequence"/>
</dbReference>
<feature type="non-terminal residue" evidence="3">
    <location>
        <position position="1"/>
    </location>
</feature>
<evidence type="ECO:0000313" key="3">
    <source>
        <dbReference type="EMBL" id="CAF3784010.1"/>
    </source>
</evidence>
<keyword evidence="1" id="KW-0472">Membrane</keyword>
<evidence type="ECO:0000313" key="4">
    <source>
        <dbReference type="Proteomes" id="UP000682733"/>
    </source>
</evidence>